<dbReference type="PANTHER" id="PTHR43211:SF1">
    <property type="entry name" value="BLL6422 PROTEIN"/>
    <property type="match status" value="1"/>
</dbReference>
<accession>D5WPT5</accession>
<keyword evidence="3" id="KW-1185">Reference proteome</keyword>
<proteinExistence type="predicted"/>
<keyword evidence="2" id="KW-0378">Hydrolase</keyword>
<dbReference type="Proteomes" id="UP000002368">
    <property type="component" value="Chromosome"/>
</dbReference>
<dbReference type="STRING" id="562970.Btus_1635"/>
<organism evidence="2 3">
    <name type="scientific">Kyrpidia tusciae (strain DSM 2912 / NBRC 15312 / T2)</name>
    <name type="common">Bacillus tusciae</name>
    <dbReference type="NCBI Taxonomy" id="562970"/>
    <lineage>
        <taxon>Bacteria</taxon>
        <taxon>Bacillati</taxon>
        <taxon>Bacillota</taxon>
        <taxon>Bacilli</taxon>
        <taxon>Bacillales</taxon>
        <taxon>Alicyclobacillaceae</taxon>
        <taxon>Kyrpidia</taxon>
    </lineage>
</organism>
<dbReference type="HOGENOM" id="CLU_028458_3_3_9"/>
<dbReference type="Pfam" id="PF01557">
    <property type="entry name" value="FAA_hydrolase"/>
    <property type="match status" value="1"/>
</dbReference>
<reference evidence="2 3" key="1">
    <citation type="journal article" date="2011" name="Stand. Genomic Sci.">
        <title>Complete genome sequence of the thermophilic, hydrogen-oxidizing Bacillus tusciae type strain (T2) and reclassification in the new genus, Kyrpidia gen. nov. as Kyrpidia tusciae comb. nov. and emendation of the family Alicyclobacillaceae da Costa and Rainey, 2010.</title>
        <authorList>
            <person name="Klenk H.P."/>
            <person name="Lapidus A."/>
            <person name="Chertkov O."/>
            <person name="Copeland A."/>
            <person name="Del Rio T.G."/>
            <person name="Nolan M."/>
            <person name="Lucas S."/>
            <person name="Chen F."/>
            <person name="Tice H."/>
            <person name="Cheng J.F."/>
            <person name="Han C."/>
            <person name="Bruce D."/>
            <person name="Goodwin L."/>
            <person name="Pitluck S."/>
            <person name="Pati A."/>
            <person name="Ivanova N."/>
            <person name="Mavromatis K."/>
            <person name="Daum C."/>
            <person name="Chen A."/>
            <person name="Palaniappan K."/>
            <person name="Chang Y.J."/>
            <person name="Land M."/>
            <person name="Hauser L."/>
            <person name="Jeffries C.D."/>
            <person name="Detter J.C."/>
            <person name="Rohde M."/>
            <person name="Abt B."/>
            <person name="Pukall R."/>
            <person name="Goker M."/>
            <person name="Bristow J."/>
            <person name="Markowitz V."/>
            <person name="Hugenholtz P."/>
            <person name="Eisen J.A."/>
        </authorList>
    </citation>
    <scope>NUCLEOTIDE SEQUENCE [LARGE SCALE GENOMIC DNA]</scope>
    <source>
        <strain evidence="2 3">DSM 2912</strain>
    </source>
</reference>
<gene>
    <name evidence="2" type="ordered locus">Btus_1635</name>
</gene>
<dbReference type="GO" id="GO:0016787">
    <property type="term" value="F:hydrolase activity"/>
    <property type="evidence" value="ECO:0007669"/>
    <property type="project" value="UniProtKB-KW"/>
</dbReference>
<evidence type="ECO:0000259" key="1">
    <source>
        <dbReference type="Pfam" id="PF01557"/>
    </source>
</evidence>
<dbReference type="InterPro" id="IPR036663">
    <property type="entry name" value="Fumarylacetoacetase_C_sf"/>
</dbReference>
<evidence type="ECO:0000313" key="2">
    <source>
        <dbReference type="EMBL" id="ADG06344.1"/>
    </source>
</evidence>
<evidence type="ECO:0000313" key="3">
    <source>
        <dbReference type="Proteomes" id="UP000002368"/>
    </source>
</evidence>
<dbReference type="InterPro" id="IPR011234">
    <property type="entry name" value="Fumarylacetoacetase-like_C"/>
</dbReference>
<dbReference type="KEGG" id="bts:Btus_1635"/>
<dbReference type="eggNOG" id="COG0179">
    <property type="taxonomic scope" value="Bacteria"/>
</dbReference>
<dbReference type="Gene3D" id="3.90.850.10">
    <property type="entry name" value="Fumarylacetoacetase-like, C-terminal domain"/>
    <property type="match status" value="1"/>
</dbReference>
<sequence length="337" mass="37533">MKFVSFRTARYLPLRPGWMLSDRWVVDMELSLYWGREEGILDISPAAFPKTMFQALQHWDLWLPVIRAIDTVMRERTANRGAEAEQGEQPDRVLGALLHSTNTVHLGPPVQPSTFRDFYAFEAHVRNARARRGLNVVPEWYEFPVFYFSNPNAFLGPGEPVRRPPYTTMLDYELETACVLGKGGIDVSPEEAESMIAGYMILNDWSARDVQRAEMNVGLGPAKGKDFASSLGPWLVTPDELEPYRIGDRYDLEMTAAVNGKIYSKGNFRDIYFTFPQMIARASQGVCLAPGELIGSGTVGSGCVLELGPETCPWLQPGDTVTLTITGLGSLTNTVVE</sequence>
<dbReference type="PANTHER" id="PTHR43211">
    <property type="entry name" value="FUMARYLACETOACETATE HYDROLASE"/>
    <property type="match status" value="1"/>
</dbReference>
<protein>
    <submittedName>
        <fullName evidence="2">Fumarylacetoacetate (FAA) hydrolase</fullName>
    </submittedName>
</protein>
<dbReference type="RefSeq" id="WP_013075631.1">
    <property type="nucleotide sequence ID" value="NC_014098.1"/>
</dbReference>
<dbReference type="AlphaFoldDB" id="D5WPT5"/>
<dbReference type="EMBL" id="CP002017">
    <property type="protein sequence ID" value="ADG06344.1"/>
    <property type="molecule type" value="Genomic_DNA"/>
</dbReference>
<dbReference type="SUPFAM" id="SSF56529">
    <property type="entry name" value="FAH"/>
    <property type="match status" value="1"/>
</dbReference>
<name>D5WPT5_KYRT2</name>
<feature type="domain" description="Fumarylacetoacetase-like C-terminal" evidence="1">
    <location>
        <begin position="115"/>
        <end position="336"/>
    </location>
</feature>